<organism evidence="2 3">
    <name type="scientific">Klebsiella quasipneumoniae</name>
    <dbReference type="NCBI Taxonomy" id="1463165"/>
    <lineage>
        <taxon>Bacteria</taxon>
        <taxon>Pseudomonadati</taxon>
        <taxon>Pseudomonadota</taxon>
        <taxon>Gammaproteobacteria</taxon>
        <taxon>Enterobacterales</taxon>
        <taxon>Enterobacteriaceae</taxon>
        <taxon>Klebsiella/Raoultella group</taxon>
        <taxon>Klebsiella</taxon>
        <taxon>Klebsiella pneumoniae complex</taxon>
    </lineage>
</organism>
<comment type="caution">
    <text evidence="2">The sequence shown here is derived from an EMBL/GenBank/DDBJ whole genome shotgun (WGS) entry which is preliminary data.</text>
</comment>
<name>A0A2A5MIU9_9ENTR</name>
<proteinExistence type="predicted"/>
<feature type="region of interest" description="Disordered" evidence="1">
    <location>
        <begin position="15"/>
        <end position="71"/>
    </location>
</feature>
<gene>
    <name evidence="2" type="ORF">CP911_16155</name>
</gene>
<evidence type="ECO:0000313" key="3">
    <source>
        <dbReference type="Proteomes" id="UP000217648"/>
    </source>
</evidence>
<sequence length="132" mass="13868">MHRFAPWWSDMAKETKSSVMDDLNDGGTGLDDLNAGGAVADSIDTGDQQHDGDVADSSGGDESGNEEAAPPEYVVLKGNCIRHDGVVYRENTRILVSGDDAARLLAAGVIADIQVLRQRLLSAAPAVSVTSE</sequence>
<evidence type="ECO:0000256" key="1">
    <source>
        <dbReference type="SAM" id="MobiDB-lite"/>
    </source>
</evidence>
<dbReference type="Proteomes" id="UP000217648">
    <property type="component" value="Unassembled WGS sequence"/>
</dbReference>
<evidence type="ECO:0000313" key="2">
    <source>
        <dbReference type="EMBL" id="PCM60818.1"/>
    </source>
</evidence>
<protein>
    <submittedName>
        <fullName evidence="2">Uncharacterized protein</fullName>
    </submittedName>
</protein>
<reference evidence="2 3" key="1">
    <citation type="submission" date="2017-09" db="EMBL/GenBank/DDBJ databases">
        <title>Mdr eskape-Ghana.</title>
        <authorList>
            <person name="Agyepong N."/>
            <person name="Janice J."/>
            <person name="Samuelsen O."/>
            <person name="Owusu-Ofori A."/>
            <person name="Sundsfjord A."/>
            <person name="Essack S."/>
            <person name="Pedersen T."/>
        </authorList>
    </citation>
    <scope>NUCLEOTIDE SEQUENCE [LARGE SCALE GENOMIC DNA]</scope>
    <source>
        <strain evidence="2 3">46</strain>
    </source>
</reference>
<dbReference type="AlphaFoldDB" id="A0A2A5MIU9"/>
<dbReference type="EMBL" id="NXHG01000008">
    <property type="protein sequence ID" value="PCM60818.1"/>
    <property type="molecule type" value="Genomic_DNA"/>
</dbReference>
<accession>A0A2A5MIU9</accession>